<dbReference type="OrthoDB" id="325746at2759"/>
<reference evidence="1 2" key="1">
    <citation type="submission" date="2016-11" db="EMBL/GenBank/DDBJ databases">
        <title>The macronuclear genome of Stentor coeruleus: a giant cell with tiny introns.</title>
        <authorList>
            <person name="Slabodnick M."/>
            <person name="Ruby J.G."/>
            <person name="Reiff S.B."/>
            <person name="Swart E.C."/>
            <person name="Gosai S."/>
            <person name="Prabakaran S."/>
            <person name="Witkowska E."/>
            <person name="Larue G.E."/>
            <person name="Fisher S."/>
            <person name="Freeman R.M."/>
            <person name="Gunawardena J."/>
            <person name="Chu W."/>
            <person name="Stover N.A."/>
            <person name="Gregory B.D."/>
            <person name="Nowacki M."/>
            <person name="Derisi J."/>
            <person name="Roy S.W."/>
            <person name="Marshall W.F."/>
            <person name="Sood P."/>
        </authorList>
    </citation>
    <scope>NUCLEOTIDE SEQUENCE [LARGE SCALE GENOMIC DNA]</scope>
    <source>
        <strain evidence="1">WM001</strain>
    </source>
</reference>
<gene>
    <name evidence="1" type="ORF">SteCoe_8888</name>
</gene>
<protein>
    <submittedName>
        <fullName evidence="1">Uncharacterized protein</fullName>
    </submittedName>
</protein>
<organism evidence="1 2">
    <name type="scientific">Stentor coeruleus</name>
    <dbReference type="NCBI Taxonomy" id="5963"/>
    <lineage>
        <taxon>Eukaryota</taxon>
        <taxon>Sar</taxon>
        <taxon>Alveolata</taxon>
        <taxon>Ciliophora</taxon>
        <taxon>Postciliodesmatophora</taxon>
        <taxon>Heterotrichea</taxon>
        <taxon>Heterotrichida</taxon>
        <taxon>Stentoridae</taxon>
        <taxon>Stentor</taxon>
    </lineage>
</organism>
<accession>A0A1R2CJ55</accession>
<evidence type="ECO:0000313" key="2">
    <source>
        <dbReference type="Proteomes" id="UP000187209"/>
    </source>
</evidence>
<evidence type="ECO:0000313" key="1">
    <source>
        <dbReference type="EMBL" id="OMJ89062.1"/>
    </source>
</evidence>
<dbReference type="EMBL" id="MPUH01000135">
    <property type="protein sequence ID" value="OMJ89062.1"/>
    <property type="molecule type" value="Genomic_DNA"/>
</dbReference>
<dbReference type="AlphaFoldDB" id="A0A1R2CJ55"/>
<dbReference type="Proteomes" id="UP000187209">
    <property type="component" value="Unassembled WGS sequence"/>
</dbReference>
<name>A0A1R2CJ55_9CILI</name>
<proteinExistence type="predicted"/>
<sequence length="179" mass="20969">MKSRSDWLKFAGKGITNHKEGRKRFNIHKNQHKCIIYPESPSKGIEKTFTREKNITNSHSVRRVETFKKLEPIETSFYKQIIQEKDLEISHLKNLYSETNKRLLECEVKIASPSDNKLKKTHSDVFLRRRGLTPDFKRNNFLDYARHPAFSQPKFTKNTPKIVLSNPITGIAPRIDAYI</sequence>
<comment type="caution">
    <text evidence="1">The sequence shown here is derived from an EMBL/GenBank/DDBJ whole genome shotgun (WGS) entry which is preliminary data.</text>
</comment>
<keyword evidence="2" id="KW-1185">Reference proteome</keyword>